<feature type="transmembrane region" description="Helical" evidence="11">
    <location>
        <begin position="743"/>
        <end position="762"/>
    </location>
</feature>
<keyword evidence="8" id="KW-0675">Receptor</keyword>
<feature type="transmembrane region" description="Helical" evidence="11">
    <location>
        <begin position="630"/>
        <end position="652"/>
    </location>
</feature>
<evidence type="ECO:0000256" key="6">
    <source>
        <dbReference type="ARBA" id="ARBA00023040"/>
    </source>
</evidence>
<keyword evidence="9" id="KW-0325">Glycoprotein</keyword>
<dbReference type="Pfam" id="PF01094">
    <property type="entry name" value="ANF_receptor"/>
    <property type="match status" value="1"/>
</dbReference>
<dbReference type="Pfam" id="PF07562">
    <property type="entry name" value="NCD3G"/>
    <property type="match status" value="1"/>
</dbReference>
<evidence type="ECO:0000256" key="9">
    <source>
        <dbReference type="ARBA" id="ARBA00023180"/>
    </source>
</evidence>
<dbReference type="PRINTS" id="PR00248">
    <property type="entry name" value="GPCRMGR"/>
</dbReference>
<feature type="transmembrane region" description="Helical" evidence="11">
    <location>
        <begin position="823"/>
        <end position="841"/>
    </location>
</feature>
<feature type="signal peptide" evidence="12">
    <location>
        <begin position="1"/>
        <end position="21"/>
    </location>
</feature>
<proteinExistence type="predicted"/>
<organism evidence="14 15">
    <name type="scientific">Pogona vitticeps</name>
    <name type="common">central bearded dragon</name>
    <dbReference type="NCBI Taxonomy" id="103695"/>
    <lineage>
        <taxon>Eukaryota</taxon>
        <taxon>Metazoa</taxon>
        <taxon>Chordata</taxon>
        <taxon>Craniata</taxon>
        <taxon>Vertebrata</taxon>
        <taxon>Euteleostomi</taxon>
        <taxon>Lepidosauria</taxon>
        <taxon>Squamata</taxon>
        <taxon>Bifurcata</taxon>
        <taxon>Unidentata</taxon>
        <taxon>Episquamata</taxon>
        <taxon>Toxicofera</taxon>
        <taxon>Iguania</taxon>
        <taxon>Acrodonta</taxon>
        <taxon>Agamidae</taxon>
        <taxon>Amphibolurinae</taxon>
        <taxon>Pogona</taxon>
    </lineage>
</organism>
<dbReference type="InterPro" id="IPR038550">
    <property type="entry name" value="GPCR_3_9-Cys_sf"/>
</dbReference>
<dbReference type="PROSITE" id="PS00981">
    <property type="entry name" value="G_PROTEIN_RECEP_F3_3"/>
    <property type="match status" value="1"/>
</dbReference>
<dbReference type="GeneID" id="110082447"/>
<evidence type="ECO:0000256" key="12">
    <source>
        <dbReference type="SAM" id="SignalP"/>
    </source>
</evidence>
<evidence type="ECO:0000256" key="4">
    <source>
        <dbReference type="ARBA" id="ARBA00022729"/>
    </source>
</evidence>
<feature type="chain" id="PRO_5047356558" evidence="12">
    <location>
        <begin position="22"/>
        <end position="904"/>
    </location>
</feature>
<keyword evidence="3 11" id="KW-0812">Transmembrane</keyword>
<evidence type="ECO:0000256" key="1">
    <source>
        <dbReference type="ARBA" id="ARBA00004651"/>
    </source>
</evidence>
<dbReference type="InterPro" id="IPR028082">
    <property type="entry name" value="Peripla_BP_I"/>
</dbReference>
<gene>
    <name evidence="15" type="primary">LOC110082447</name>
</gene>
<keyword evidence="2" id="KW-1003">Cell membrane</keyword>
<dbReference type="RefSeq" id="XP_072834855.1">
    <property type="nucleotide sequence ID" value="XM_072978754.1"/>
</dbReference>
<evidence type="ECO:0000259" key="13">
    <source>
        <dbReference type="PROSITE" id="PS50259"/>
    </source>
</evidence>
<evidence type="ECO:0000313" key="15">
    <source>
        <dbReference type="RefSeq" id="XP_072834855.1"/>
    </source>
</evidence>
<feature type="transmembrane region" description="Helical" evidence="11">
    <location>
        <begin position="789"/>
        <end position="811"/>
    </location>
</feature>
<sequence>MAPSSLLFLHLPLWALWGSSSQGLSSPLTLEGDYMIAGLFPIHRKNIIRSQKSKPEVDVCKRSPSPLCSPYDNRNVHGYHLVQAMRFAVEEINNSSCLLPNLTLGYEIYDSCTSSTNMYATLSLLSKDREGCIGHQQVEVDANYARYLPKAMAAVGPDSSDEAVLTASLLGIFRIPVVSYEASSPVLSLKYLYPSFLRTIPPDYMQVCALIHLLEAFNWTWVAVVASNNNYGIQGLQKLHERSARVGICIAYQGILPAEPDANRSELSTIVHNLVSAGASVTIVYANRQSIGSFFQEVIRLNVTGKVWLGTEDWSLASDISMIHGIRDIGTVIGVALKEAHQLGMKAFEAALVGCKEATGGLNDIGSARSSCQHCREACSQLCTQFCRPDEWEPSHSGLEISPRDSRAIFNVYSAVYTVAHGLHRLLDCQTGECRKDTIYPWQLLKEMRQANFSLFHRQVRFDTNGDILDGYELVLWNWAGQTWNYSVIGSYDNSGGLSIDKGKLLWHTEDNQWRKTDPKTEKSFQPQKKLFPQMVCDLLVLPPPLPPPLPLQLPVSVCSLDCGPGEEKIQQGTQRCCFNCLPCSPGTFLNKSSFSTCQKCKEDQWSPAGSEACFDRSVEFLAWDERVSLVLLTCISLGLLLMVGTGALFIWHLQTPVVKSAGGWLAVVMLCSLACASFSLYASFGVPSKLSCLLRSPLFNVSSTICLSCMAARSFQIVIIFKMATKTPGLLEAWRRHHGSSVLIGSLTAVQGVITLVHLSIRPPIPQKNANAYDNLTVLECSVGDTTLWLSGLLYNTLLGIVCFVISYMGKDLPSSYNEAKCITFSLLIYFACFVSDFVTRRLYTGQYLTAIFVTSQLINLCGIFGNYFVPKVYVILFHSERNTSEHFQMSIQSYTKRINAAG</sequence>
<keyword evidence="14" id="KW-1185">Reference proteome</keyword>
<dbReference type="Gene3D" id="3.40.50.2300">
    <property type="match status" value="2"/>
</dbReference>
<feature type="transmembrane region" description="Helical" evidence="11">
    <location>
        <begin position="847"/>
        <end position="871"/>
    </location>
</feature>
<accession>A0ABM5ENY1</accession>
<evidence type="ECO:0000256" key="3">
    <source>
        <dbReference type="ARBA" id="ARBA00022692"/>
    </source>
</evidence>
<dbReference type="Pfam" id="PF00003">
    <property type="entry name" value="7tm_3"/>
    <property type="match status" value="1"/>
</dbReference>
<keyword evidence="4 12" id="KW-0732">Signal</keyword>
<dbReference type="PRINTS" id="PR00592">
    <property type="entry name" value="CASENSINGR"/>
</dbReference>
<dbReference type="InterPro" id="IPR000337">
    <property type="entry name" value="GPCR_3"/>
</dbReference>
<feature type="transmembrane region" description="Helical" evidence="11">
    <location>
        <begin position="699"/>
        <end position="722"/>
    </location>
</feature>
<name>A0ABM5ENY1_9SAUR</name>
<dbReference type="InterPro" id="IPR017979">
    <property type="entry name" value="GPCR_3_CS"/>
</dbReference>
<keyword evidence="5 11" id="KW-1133">Transmembrane helix</keyword>
<evidence type="ECO:0000256" key="7">
    <source>
        <dbReference type="ARBA" id="ARBA00023136"/>
    </source>
</evidence>
<feature type="transmembrane region" description="Helical" evidence="11">
    <location>
        <begin position="664"/>
        <end position="687"/>
    </location>
</feature>
<evidence type="ECO:0000256" key="10">
    <source>
        <dbReference type="ARBA" id="ARBA00023224"/>
    </source>
</evidence>
<comment type="subcellular location">
    <subcellularLocation>
        <location evidence="1">Cell membrane</location>
        <topology evidence="1">Multi-pass membrane protein</topology>
    </subcellularLocation>
</comment>
<protein>
    <submittedName>
        <fullName evidence="15">Taste receptor type 1 member 1-like</fullName>
    </submittedName>
</protein>
<evidence type="ECO:0000256" key="5">
    <source>
        <dbReference type="ARBA" id="ARBA00022989"/>
    </source>
</evidence>
<evidence type="ECO:0000256" key="11">
    <source>
        <dbReference type="SAM" id="Phobius"/>
    </source>
</evidence>
<dbReference type="SUPFAM" id="SSF53822">
    <property type="entry name" value="Periplasmic binding protein-like I"/>
    <property type="match status" value="1"/>
</dbReference>
<dbReference type="InterPro" id="IPR017978">
    <property type="entry name" value="GPCR_3_C"/>
</dbReference>
<dbReference type="PANTHER" id="PTHR24061:SF3">
    <property type="entry name" value="TASTE RECEPTOR TYPE 1 MEMBER 1"/>
    <property type="match status" value="1"/>
</dbReference>
<dbReference type="InterPro" id="IPR011500">
    <property type="entry name" value="GPCR_3_9-Cys_dom"/>
</dbReference>
<dbReference type="Proteomes" id="UP001652642">
    <property type="component" value="Chromosome 7"/>
</dbReference>
<keyword evidence="10" id="KW-0807">Transducer</keyword>
<keyword evidence="6" id="KW-0297">G-protein coupled receptor</keyword>
<dbReference type="Gene3D" id="2.10.50.30">
    <property type="entry name" value="GPCR, family 3, nine cysteines domain"/>
    <property type="match status" value="1"/>
</dbReference>
<dbReference type="InterPro" id="IPR000068">
    <property type="entry name" value="GPCR_3_Ca_sens_rcpt-rel"/>
</dbReference>
<evidence type="ECO:0000256" key="2">
    <source>
        <dbReference type="ARBA" id="ARBA00022475"/>
    </source>
</evidence>
<evidence type="ECO:0000313" key="14">
    <source>
        <dbReference type="Proteomes" id="UP001652642"/>
    </source>
</evidence>
<dbReference type="InterPro" id="IPR001828">
    <property type="entry name" value="ANF_lig-bd_rcpt"/>
</dbReference>
<keyword evidence="7 11" id="KW-0472">Membrane</keyword>
<feature type="domain" description="G-protein coupled receptors family 3 profile" evidence="13">
    <location>
        <begin position="628"/>
        <end position="893"/>
    </location>
</feature>
<dbReference type="PANTHER" id="PTHR24061">
    <property type="entry name" value="CALCIUM-SENSING RECEPTOR-RELATED"/>
    <property type="match status" value="1"/>
</dbReference>
<reference evidence="15" key="1">
    <citation type="submission" date="2025-08" db="UniProtKB">
        <authorList>
            <consortium name="RefSeq"/>
        </authorList>
    </citation>
    <scope>IDENTIFICATION</scope>
</reference>
<evidence type="ECO:0000256" key="8">
    <source>
        <dbReference type="ARBA" id="ARBA00023170"/>
    </source>
</evidence>
<dbReference type="PROSITE" id="PS50259">
    <property type="entry name" value="G_PROTEIN_RECEP_F3_4"/>
    <property type="match status" value="1"/>
</dbReference>